<dbReference type="PANTHER" id="PTHR16515:SF49">
    <property type="entry name" value="GASTRULA ZINC FINGER PROTEIN XLCGF49.1-LIKE-RELATED"/>
    <property type="match status" value="1"/>
</dbReference>
<evidence type="ECO:0000256" key="3">
    <source>
        <dbReference type="ARBA" id="ARBA00022737"/>
    </source>
</evidence>
<sequence>MEVPAFSTFINDAIVNVALTNITFQRVMNIFGLVTVSLPDEEKLEVIVKIQQTLFKPPDSTALPKSPLLLSSVFQKNFRKVISDMIEKEILNVIITHFAPKSSVTVDSIITITQENLPYIVAKMHRTICFGKPLEEMPKESQDKYYLKNCTANPENRDFICLKLNDISKTKNKVNKGKGKLPADKSEKIQGNVGKKATGRWSCLQDLQRESFNIIPKKSKPNKKRKRDAITEQLDEIFKLDAQGLQGNLSHPDQVKTEIIDHDYTKAYGENVPEADDRIVMKGDDFKVVCEGDSESEDIGLNNESQELCHSNRDENIDQTGHNSNSSDLSTYNVEYENLYQLLHSKTSASSEGTKARKEGTKAKNKSTQARSKRNKARNKGTRVSNGGTTTNNDGAEAVILGTVTKVNKKNGKSLMSFKASKIGTAALNELTDNAERTENQPENKAPEENSTQVQLIKCRDCPEIFKNRNAFLLHAPVCYYNNQYPKLINSKRHHMFHHPINPKRPLISCDICGEIFTDKQDLTNHQEKEKHTGKLEKVVCRYCPRSFSCKSSCSVHERLKHKVYVMGQYKCKYCTQRFHSIGKRRRHEKLYCGKFYEKFTDIQSDPDSDETEMTGTAHNNTSEDGTTYECKYCLKAFHKQGQCEKHEGMHERLQQERVSLNPETGDVTINELDSNDTQMIDSPSALQNKTDSLPNDIHEMNTLDDDAKMSDDDPVTEEELTGISSKKAQSMPDKKKK</sequence>
<evidence type="ECO:0000256" key="5">
    <source>
        <dbReference type="ARBA" id="ARBA00022833"/>
    </source>
</evidence>
<dbReference type="PANTHER" id="PTHR16515">
    <property type="entry name" value="PR DOMAIN ZINC FINGER PROTEIN"/>
    <property type="match status" value="1"/>
</dbReference>
<feature type="region of interest" description="Disordered" evidence="7">
    <location>
        <begin position="661"/>
        <end position="738"/>
    </location>
</feature>
<dbReference type="PROSITE" id="PS50157">
    <property type="entry name" value="ZINC_FINGER_C2H2_2"/>
    <property type="match status" value="2"/>
</dbReference>
<evidence type="ECO:0000256" key="2">
    <source>
        <dbReference type="ARBA" id="ARBA00022723"/>
    </source>
</evidence>
<evidence type="ECO:0000313" key="8">
    <source>
        <dbReference type="EMBL" id="CAH1776577.1"/>
    </source>
</evidence>
<comment type="caution">
    <text evidence="8">The sequence shown here is derived from an EMBL/GenBank/DDBJ whole genome shotgun (WGS) entry which is preliminary data.</text>
</comment>
<keyword evidence="2" id="KW-0479">Metal-binding</keyword>
<evidence type="ECO:0000256" key="1">
    <source>
        <dbReference type="ARBA" id="ARBA00004123"/>
    </source>
</evidence>
<protein>
    <submittedName>
        <fullName evidence="8">Uncharacterized protein</fullName>
    </submittedName>
</protein>
<dbReference type="InterPro" id="IPR013087">
    <property type="entry name" value="Znf_C2H2_type"/>
</dbReference>
<dbReference type="InterPro" id="IPR050331">
    <property type="entry name" value="Zinc_finger"/>
</dbReference>
<feature type="compositionally biased region" description="Basic and acidic residues" evidence="7">
    <location>
        <begin position="697"/>
        <end position="712"/>
    </location>
</feature>
<evidence type="ECO:0000256" key="6">
    <source>
        <dbReference type="ARBA" id="ARBA00023242"/>
    </source>
</evidence>
<feature type="compositionally biased region" description="Basic residues" evidence="7">
    <location>
        <begin position="371"/>
        <end position="381"/>
    </location>
</feature>
<dbReference type="PROSITE" id="PS00028">
    <property type="entry name" value="ZINC_FINGER_C2H2_1"/>
    <property type="match status" value="3"/>
</dbReference>
<dbReference type="InterPro" id="IPR036236">
    <property type="entry name" value="Znf_C2H2_sf"/>
</dbReference>
<feature type="region of interest" description="Disordered" evidence="7">
    <location>
        <begin position="345"/>
        <end position="393"/>
    </location>
</feature>
<keyword evidence="9" id="KW-1185">Reference proteome</keyword>
<dbReference type="Gene3D" id="3.30.160.60">
    <property type="entry name" value="Classic Zinc Finger"/>
    <property type="match status" value="1"/>
</dbReference>
<keyword evidence="4" id="KW-0863">Zinc-finger</keyword>
<dbReference type="GO" id="GO:0005634">
    <property type="term" value="C:nucleus"/>
    <property type="evidence" value="ECO:0007669"/>
    <property type="project" value="UniProtKB-SubCell"/>
</dbReference>
<dbReference type="AlphaFoldDB" id="A0A8J1TEZ3"/>
<comment type="subcellular location">
    <subcellularLocation>
        <location evidence="1">Nucleus</location>
    </subcellularLocation>
</comment>
<gene>
    <name evidence="8" type="ORF">OFUS_LOCUS3740</name>
</gene>
<dbReference type="GO" id="GO:0010468">
    <property type="term" value="P:regulation of gene expression"/>
    <property type="evidence" value="ECO:0007669"/>
    <property type="project" value="TreeGrafter"/>
</dbReference>
<feature type="compositionally biased region" description="Polar residues" evidence="7">
    <location>
        <begin position="382"/>
        <end position="393"/>
    </location>
</feature>
<reference evidence="8" key="1">
    <citation type="submission" date="2022-03" db="EMBL/GenBank/DDBJ databases">
        <authorList>
            <person name="Martin C."/>
        </authorList>
    </citation>
    <scope>NUCLEOTIDE SEQUENCE</scope>
</reference>
<dbReference type="GO" id="GO:0008270">
    <property type="term" value="F:zinc ion binding"/>
    <property type="evidence" value="ECO:0007669"/>
    <property type="project" value="UniProtKB-KW"/>
</dbReference>
<keyword evidence="6" id="KW-0539">Nucleus</keyword>
<dbReference type="Proteomes" id="UP000749559">
    <property type="component" value="Unassembled WGS sequence"/>
</dbReference>
<accession>A0A8J1TEZ3</accession>
<proteinExistence type="predicted"/>
<evidence type="ECO:0000313" key="9">
    <source>
        <dbReference type="Proteomes" id="UP000749559"/>
    </source>
</evidence>
<dbReference type="EMBL" id="CAIIXF020000002">
    <property type="protein sequence ID" value="CAH1776577.1"/>
    <property type="molecule type" value="Genomic_DNA"/>
</dbReference>
<keyword evidence="5" id="KW-0862">Zinc</keyword>
<evidence type="ECO:0000256" key="7">
    <source>
        <dbReference type="SAM" id="MobiDB-lite"/>
    </source>
</evidence>
<dbReference type="SMART" id="SM00355">
    <property type="entry name" value="ZnF_C2H2"/>
    <property type="match status" value="5"/>
</dbReference>
<organism evidence="8 9">
    <name type="scientific">Owenia fusiformis</name>
    <name type="common">Polychaete worm</name>
    <dbReference type="NCBI Taxonomy" id="6347"/>
    <lineage>
        <taxon>Eukaryota</taxon>
        <taxon>Metazoa</taxon>
        <taxon>Spiralia</taxon>
        <taxon>Lophotrochozoa</taxon>
        <taxon>Annelida</taxon>
        <taxon>Polychaeta</taxon>
        <taxon>Sedentaria</taxon>
        <taxon>Canalipalpata</taxon>
        <taxon>Sabellida</taxon>
        <taxon>Oweniida</taxon>
        <taxon>Oweniidae</taxon>
        <taxon>Owenia</taxon>
    </lineage>
</organism>
<name>A0A8J1TEZ3_OWEFU</name>
<feature type="compositionally biased region" description="Polar residues" evidence="7">
    <location>
        <begin position="672"/>
        <end position="694"/>
    </location>
</feature>
<keyword evidence="3" id="KW-0677">Repeat</keyword>
<evidence type="ECO:0000256" key="4">
    <source>
        <dbReference type="ARBA" id="ARBA00022771"/>
    </source>
</evidence>
<dbReference type="SUPFAM" id="SSF57667">
    <property type="entry name" value="beta-beta-alpha zinc fingers"/>
    <property type="match status" value="1"/>
</dbReference>